<sequence>MLREFYRIRFHRGPVNVAGPYATLVATARAEAGAQMSLGWQQPPVTTDSGMNLGIP</sequence>
<evidence type="ECO:0000313" key="1">
    <source>
        <dbReference type="EMBL" id="UXY23644.1"/>
    </source>
</evidence>
<organism evidence="1 2">
    <name type="scientific">Streptomyces cynarae</name>
    <dbReference type="NCBI Taxonomy" id="2981134"/>
    <lineage>
        <taxon>Bacteria</taxon>
        <taxon>Bacillati</taxon>
        <taxon>Actinomycetota</taxon>
        <taxon>Actinomycetes</taxon>
        <taxon>Kitasatosporales</taxon>
        <taxon>Streptomycetaceae</taxon>
        <taxon>Streptomyces</taxon>
    </lineage>
</organism>
<proteinExistence type="predicted"/>
<dbReference type="RefSeq" id="WP_263233832.1">
    <property type="nucleotide sequence ID" value="NZ_CP106793.1"/>
</dbReference>
<dbReference type="EMBL" id="CP106793">
    <property type="protein sequence ID" value="UXY23644.1"/>
    <property type="molecule type" value="Genomic_DNA"/>
</dbReference>
<accession>A0ABY6EAG3</accession>
<name>A0ABY6EAG3_9ACTN</name>
<keyword evidence="2" id="KW-1185">Reference proteome</keyword>
<evidence type="ECO:0000313" key="2">
    <source>
        <dbReference type="Proteomes" id="UP001061298"/>
    </source>
</evidence>
<dbReference type="Proteomes" id="UP001061298">
    <property type="component" value="Chromosome"/>
</dbReference>
<gene>
    <name evidence="1" type="ORF">N8I84_36845</name>
</gene>
<protein>
    <submittedName>
        <fullName evidence="1">Uncharacterized protein</fullName>
    </submittedName>
</protein>
<reference evidence="1" key="1">
    <citation type="submission" date="2022-10" db="EMBL/GenBank/DDBJ databases">
        <authorList>
            <person name="Mo P."/>
        </authorList>
    </citation>
    <scope>NUCLEOTIDE SEQUENCE</scope>
    <source>
        <strain evidence="1">HUAS 13-4</strain>
    </source>
</reference>